<proteinExistence type="predicted"/>
<sequence length="52" mass="6402">MLRYVFEWFGIILLFGFIMIMCNTKLTEEDVYLITFVWAICRICLTFENRRK</sequence>
<dbReference type="EMBL" id="BK015025">
    <property type="protein sequence ID" value="DAD87732.1"/>
    <property type="molecule type" value="Genomic_DNA"/>
</dbReference>
<organism evidence="2">
    <name type="scientific">Siphoviridae sp. ct8eQ1</name>
    <dbReference type="NCBI Taxonomy" id="2826171"/>
    <lineage>
        <taxon>Viruses</taxon>
        <taxon>Duplodnaviria</taxon>
        <taxon>Heunggongvirae</taxon>
        <taxon>Uroviricota</taxon>
        <taxon>Caudoviricetes</taxon>
    </lineage>
</organism>
<keyword evidence="1" id="KW-0812">Transmembrane</keyword>
<accession>A0A8S5MZV6</accession>
<name>A0A8S5MZV6_9CAUD</name>
<reference evidence="2" key="1">
    <citation type="journal article" date="2021" name="Proc. Natl. Acad. Sci. U.S.A.">
        <title>A Catalog of Tens of Thousands of Viruses from Human Metagenomes Reveals Hidden Associations with Chronic Diseases.</title>
        <authorList>
            <person name="Tisza M.J."/>
            <person name="Buck C.B."/>
        </authorList>
    </citation>
    <scope>NUCLEOTIDE SEQUENCE</scope>
    <source>
        <strain evidence="2">Ct8eQ1</strain>
    </source>
</reference>
<keyword evidence="1" id="KW-0472">Membrane</keyword>
<protein>
    <submittedName>
        <fullName evidence="2">Uncharacterized protein</fullName>
    </submittedName>
</protein>
<feature type="transmembrane region" description="Helical" evidence="1">
    <location>
        <begin position="5"/>
        <end position="26"/>
    </location>
</feature>
<evidence type="ECO:0000313" key="2">
    <source>
        <dbReference type="EMBL" id="DAD87732.1"/>
    </source>
</evidence>
<keyword evidence="1" id="KW-1133">Transmembrane helix</keyword>
<evidence type="ECO:0000256" key="1">
    <source>
        <dbReference type="SAM" id="Phobius"/>
    </source>
</evidence>